<gene>
    <name evidence="1" type="ORF">GCM10010123_18890</name>
</gene>
<sequence length="315" mass="31907">MRDVVILTLGDEPPGGGCAGGCCGDSGGCGSDRPRVPVLACAEALTAAGATVRTVTAASNEEIDAVLADLDGPARPDGLPWPAADGPRLVVASAADGQLRAVVRRLVRRYAPPPSRRPADLADTRTVPDLAPIGLLPLADNPADLAAQLGLPRDPAAVAAAVLAGGARRLDLLRTDSGSVTLDGALLGGADGNGRALPWRGRVEVDDTVLTDGADPVAAAVVANAGGYATVGGVPLVRAADPADGTVEVAVAIPIVARGPFGRRRARVEVRRARGRAVSVTPVGELPYTDDGVSGNLTRKRAWWMEAGAWAVYAG</sequence>
<dbReference type="SUPFAM" id="SSF111331">
    <property type="entry name" value="NAD kinase/diacylglycerol kinase-like"/>
    <property type="match status" value="1"/>
</dbReference>
<reference evidence="1" key="2">
    <citation type="submission" date="2020-09" db="EMBL/GenBank/DDBJ databases">
        <authorList>
            <person name="Sun Q."/>
            <person name="Ohkuma M."/>
        </authorList>
    </citation>
    <scope>NUCLEOTIDE SEQUENCE</scope>
    <source>
        <strain evidence="1">JCM 3090</strain>
    </source>
</reference>
<comment type="caution">
    <text evidence="1">The sequence shown here is derived from an EMBL/GenBank/DDBJ whole genome shotgun (WGS) entry which is preliminary data.</text>
</comment>
<evidence type="ECO:0000313" key="1">
    <source>
        <dbReference type="EMBL" id="GGJ89466.1"/>
    </source>
</evidence>
<keyword evidence="2" id="KW-1185">Reference proteome</keyword>
<evidence type="ECO:0008006" key="3">
    <source>
        <dbReference type="Google" id="ProtNLM"/>
    </source>
</evidence>
<dbReference type="AlphaFoldDB" id="A0A8J3B221"/>
<protein>
    <recommendedName>
        <fullName evidence="3">DAGKc domain-containing protein</fullName>
    </recommendedName>
</protein>
<dbReference type="InterPro" id="IPR016064">
    <property type="entry name" value="NAD/diacylglycerol_kinase_sf"/>
</dbReference>
<name>A0A8J3B221_9ACTN</name>
<accession>A0A8J3B221</accession>
<dbReference type="RefSeq" id="WP_189169686.1">
    <property type="nucleotide sequence ID" value="NZ_BMQB01000003.1"/>
</dbReference>
<proteinExistence type="predicted"/>
<dbReference type="Proteomes" id="UP000649739">
    <property type="component" value="Unassembled WGS sequence"/>
</dbReference>
<evidence type="ECO:0000313" key="2">
    <source>
        <dbReference type="Proteomes" id="UP000649739"/>
    </source>
</evidence>
<reference evidence="1" key="1">
    <citation type="journal article" date="2014" name="Int. J. Syst. Evol. Microbiol.">
        <title>Complete genome sequence of Corynebacterium casei LMG S-19264T (=DSM 44701T), isolated from a smear-ripened cheese.</title>
        <authorList>
            <consortium name="US DOE Joint Genome Institute (JGI-PGF)"/>
            <person name="Walter F."/>
            <person name="Albersmeier A."/>
            <person name="Kalinowski J."/>
            <person name="Ruckert C."/>
        </authorList>
    </citation>
    <scope>NUCLEOTIDE SEQUENCE</scope>
    <source>
        <strain evidence="1">JCM 3090</strain>
    </source>
</reference>
<organism evidence="1 2">
    <name type="scientific">Pilimelia anulata</name>
    <dbReference type="NCBI Taxonomy" id="53371"/>
    <lineage>
        <taxon>Bacteria</taxon>
        <taxon>Bacillati</taxon>
        <taxon>Actinomycetota</taxon>
        <taxon>Actinomycetes</taxon>
        <taxon>Micromonosporales</taxon>
        <taxon>Micromonosporaceae</taxon>
        <taxon>Pilimelia</taxon>
    </lineage>
</organism>
<dbReference type="InterPro" id="IPR017438">
    <property type="entry name" value="ATP-NAD_kinase_N"/>
</dbReference>
<dbReference type="Gene3D" id="3.40.50.10330">
    <property type="entry name" value="Probable inorganic polyphosphate/atp-NAD kinase, domain 1"/>
    <property type="match status" value="1"/>
</dbReference>
<dbReference type="EMBL" id="BMQB01000003">
    <property type="protein sequence ID" value="GGJ89466.1"/>
    <property type="molecule type" value="Genomic_DNA"/>
</dbReference>